<evidence type="ECO:0000256" key="7">
    <source>
        <dbReference type="ARBA" id="ARBA00023136"/>
    </source>
</evidence>
<keyword evidence="4" id="KW-1003">Cell membrane</keyword>
<protein>
    <submittedName>
        <fullName evidence="10">ABC transporter permease</fullName>
    </submittedName>
</protein>
<evidence type="ECO:0000256" key="1">
    <source>
        <dbReference type="ARBA" id="ARBA00004651"/>
    </source>
</evidence>
<dbReference type="GO" id="GO:0005886">
    <property type="term" value="C:plasma membrane"/>
    <property type="evidence" value="ECO:0007669"/>
    <property type="project" value="UniProtKB-SubCell"/>
</dbReference>
<evidence type="ECO:0000313" key="10">
    <source>
        <dbReference type="EMBL" id="APW39646.1"/>
    </source>
</evidence>
<dbReference type="OrthoDB" id="8808555at2"/>
<dbReference type="Proteomes" id="UP000186609">
    <property type="component" value="Chromosome"/>
</dbReference>
<feature type="transmembrane region" description="Helical" evidence="8">
    <location>
        <begin position="54"/>
        <end position="75"/>
    </location>
</feature>
<dbReference type="GO" id="GO:0055085">
    <property type="term" value="P:transmembrane transport"/>
    <property type="evidence" value="ECO:0007669"/>
    <property type="project" value="InterPro"/>
</dbReference>
<dbReference type="AlphaFoldDB" id="A0A1P8K0X1"/>
<evidence type="ECO:0000313" key="11">
    <source>
        <dbReference type="Proteomes" id="UP000186609"/>
    </source>
</evidence>
<name>A0A1P8K0X1_9BURK</name>
<dbReference type="KEGG" id="rhy:RD110_22570"/>
<sequence length="273" mass="28495">MRRFGAWPAWLFMALFFAAPLAALLPEAFADGGSAFARLFGQPLFLGALRNTLLLGVAAGTVSAAVGTCIAIELARQPAHRRQWMMTLLGLPLAFSGLVIAYGFILAFGRAGFVTQLLAGLGADPAVVGSWIYSVTGLGLAYAYYLIPRVALSLYPVFANLDLRPALAARTLGASRARAFWDTVVPEVAPSVLASACVVAALAMGTYGTALALVGTQLNILPLMLLSQVSDGGSDFPLAAALSLVLMVVCVIVMGVGDVVTRKRERRAVGAGH</sequence>
<evidence type="ECO:0000256" key="6">
    <source>
        <dbReference type="ARBA" id="ARBA00022989"/>
    </source>
</evidence>
<dbReference type="CDD" id="cd06261">
    <property type="entry name" value="TM_PBP2"/>
    <property type="match status" value="1"/>
</dbReference>
<evidence type="ECO:0000256" key="2">
    <source>
        <dbReference type="ARBA" id="ARBA00007069"/>
    </source>
</evidence>
<evidence type="ECO:0000256" key="3">
    <source>
        <dbReference type="ARBA" id="ARBA00022448"/>
    </source>
</evidence>
<keyword evidence="6 8" id="KW-1133">Transmembrane helix</keyword>
<feature type="transmembrane region" description="Helical" evidence="8">
    <location>
        <begin position="128"/>
        <end position="147"/>
    </location>
</feature>
<evidence type="ECO:0000256" key="5">
    <source>
        <dbReference type="ARBA" id="ARBA00022692"/>
    </source>
</evidence>
<organism evidence="10 11">
    <name type="scientific">Rhodoferax koreensis</name>
    <dbReference type="NCBI Taxonomy" id="1842727"/>
    <lineage>
        <taxon>Bacteria</taxon>
        <taxon>Pseudomonadati</taxon>
        <taxon>Pseudomonadota</taxon>
        <taxon>Betaproteobacteria</taxon>
        <taxon>Burkholderiales</taxon>
        <taxon>Comamonadaceae</taxon>
        <taxon>Rhodoferax</taxon>
    </lineage>
</organism>
<dbReference type="InterPro" id="IPR000515">
    <property type="entry name" value="MetI-like"/>
</dbReference>
<keyword evidence="7 8" id="KW-0472">Membrane</keyword>
<dbReference type="EMBL" id="CP019236">
    <property type="protein sequence ID" value="APW39646.1"/>
    <property type="molecule type" value="Genomic_DNA"/>
</dbReference>
<comment type="subcellular location">
    <subcellularLocation>
        <location evidence="1 8">Cell membrane</location>
        <topology evidence="1 8">Multi-pass membrane protein</topology>
    </subcellularLocation>
</comment>
<keyword evidence="5 8" id="KW-0812">Transmembrane</keyword>
<feature type="transmembrane region" description="Helical" evidence="8">
    <location>
        <begin position="87"/>
        <end position="108"/>
    </location>
</feature>
<keyword evidence="11" id="KW-1185">Reference proteome</keyword>
<proteinExistence type="inferred from homology"/>
<dbReference type="STRING" id="1842727.RD110_22570"/>
<evidence type="ECO:0000256" key="8">
    <source>
        <dbReference type="RuleBase" id="RU363032"/>
    </source>
</evidence>
<evidence type="ECO:0000259" key="9">
    <source>
        <dbReference type="PROSITE" id="PS50928"/>
    </source>
</evidence>
<dbReference type="RefSeq" id="WP_076202158.1">
    <property type="nucleotide sequence ID" value="NZ_CP019236.1"/>
</dbReference>
<dbReference type="SUPFAM" id="SSF161098">
    <property type="entry name" value="MetI-like"/>
    <property type="match status" value="1"/>
</dbReference>
<dbReference type="PANTHER" id="PTHR42929">
    <property type="entry name" value="INNER MEMBRANE ABC TRANSPORTER PERMEASE PROTEIN YDCU-RELATED-RELATED"/>
    <property type="match status" value="1"/>
</dbReference>
<feature type="transmembrane region" description="Helical" evidence="8">
    <location>
        <begin position="192"/>
        <end position="216"/>
    </location>
</feature>
<dbReference type="Gene3D" id="1.10.3720.10">
    <property type="entry name" value="MetI-like"/>
    <property type="match status" value="1"/>
</dbReference>
<dbReference type="InterPro" id="IPR035906">
    <property type="entry name" value="MetI-like_sf"/>
</dbReference>
<evidence type="ECO:0000256" key="4">
    <source>
        <dbReference type="ARBA" id="ARBA00022475"/>
    </source>
</evidence>
<dbReference type="Pfam" id="PF00528">
    <property type="entry name" value="BPD_transp_1"/>
    <property type="match status" value="1"/>
</dbReference>
<dbReference type="PROSITE" id="PS50928">
    <property type="entry name" value="ABC_TM1"/>
    <property type="match status" value="1"/>
</dbReference>
<dbReference type="PANTHER" id="PTHR42929:SF1">
    <property type="entry name" value="INNER MEMBRANE ABC TRANSPORTER PERMEASE PROTEIN YDCU-RELATED"/>
    <property type="match status" value="1"/>
</dbReference>
<gene>
    <name evidence="10" type="ORF">RD110_22570</name>
</gene>
<feature type="domain" description="ABC transmembrane type-1" evidence="9">
    <location>
        <begin position="49"/>
        <end position="257"/>
    </location>
</feature>
<keyword evidence="3 8" id="KW-0813">Transport</keyword>
<accession>A0A1P8K0X1</accession>
<reference evidence="10 11" key="1">
    <citation type="submission" date="2017-01" db="EMBL/GenBank/DDBJ databases">
        <authorList>
            <person name="Mah S.A."/>
            <person name="Swanson W.J."/>
            <person name="Moy G.W."/>
            <person name="Vacquier V.D."/>
        </authorList>
    </citation>
    <scope>NUCLEOTIDE SEQUENCE [LARGE SCALE GENOMIC DNA]</scope>
    <source>
        <strain evidence="10 11">DCY110</strain>
    </source>
</reference>
<comment type="similarity">
    <text evidence="2">Belongs to the binding-protein-dependent transport system permease family. CysTW subfamily.</text>
</comment>
<feature type="transmembrane region" description="Helical" evidence="8">
    <location>
        <begin position="236"/>
        <end position="257"/>
    </location>
</feature>